<feature type="compositionally biased region" description="Basic and acidic residues" evidence="4">
    <location>
        <begin position="40"/>
        <end position="56"/>
    </location>
</feature>
<comment type="similarity">
    <text evidence="2">Belongs to the bacterial solute-binding protein 2 family.</text>
</comment>
<sequence>MKKKLLAVISAALVASMLLTGCGGGSKDSAATNDAAATDDASKEDAAADDASKDDAAASGDASNAKIGMVVNNSGQDPYQTSYYDTMNSYAKEKGVDLQILDPKGDATTQANQIQDLINMKCDVIIVWPVNGETAVASVRAINKAGIPCLTANTNVAESGEEFIKCYVGPSNVEEGKQSAQAMVEALGNDAKIVEIAGPAGYTTSLERSQGLQEGIEGTNIQVLDSQTGEGNREKCQQVMENYLVKYGKGELDAVFTFDDNAAFGAWNAIEAAGRQDDVKIFAAAAGSYETVQYVKDGKIQATAMQSPHFDAKAALDMAVKLAAGEEPAEFYNYIETPVATPDNVDSLGLEEW</sequence>
<organism evidence="7 8">
    <name type="scientific">Ruminococcus gauvreauii</name>
    <dbReference type="NCBI Taxonomy" id="438033"/>
    <lineage>
        <taxon>Bacteria</taxon>
        <taxon>Bacillati</taxon>
        <taxon>Bacillota</taxon>
        <taxon>Clostridia</taxon>
        <taxon>Eubacteriales</taxon>
        <taxon>Oscillospiraceae</taxon>
        <taxon>Ruminococcus</taxon>
    </lineage>
</organism>
<evidence type="ECO:0000256" key="3">
    <source>
        <dbReference type="ARBA" id="ARBA00022729"/>
    </source>
</evidence>
<dbReference type="InterPro" id="IPR028082">
    <property type="entry name" value="Peripla_BP_I"/>
</dbReference>
<evidence type="ECO:0000313" key="8">
    <source>
        <dbReference type="Proteomes" id="UP001060164"/>
    </source>
</evidence>
<evidence type="ECO:0000256" key="4">
    <source>
        <dbReference type="SAM" id="MobiDB-lite"/>
    </source>
</evidence>
<protein>
    <submittedName>
        <fullName evidence="7">Sugar ABC transporter substrate-binding protein</fullName>
    </submittedName>
</protein>
<evidence type="ECO:0000259" key="6">
    <source>
        <dbReference type="Pfam" id="PF13407"/>
    </source>
</evidence>
<dbReference type="Pfam" id="PF13407">
    <property type="entry name" value="Peripla_BP_4"/>
    <property type="match status" value="1"/>
</dbReference>
<dbReference type="EMBL" id="CP102290">
    <property type="protein sequence ID" value="UWP61220.1"/>
    <property type="molecule type" value="Genomic_DNA"/>
</dbReference>
<feature type="region of interest" description="Disordered" evidence="4">
    <location>
        <begin position="29"/>
        <end position="59"/>
    </location>
</feature>
<proteinExistence type="inferred from homology"/>
<keyword evidence="3 5" id="KW-0732">Signal</keyword>
<feature type="domain" description="Periplasmic binding protein" evidence="6">
    <location>
        <begin position="67"/>
        <end position="327"/>
    </location>
</feature>
<dbReference type="RefSeq" id="WP_049898044.1">
    <property type="nucleotide sequence ID" value="NZ_CABLBR010000004.1"/>
</dbReference>
<reference evidence="7" key="1">
    <citation type="journal article" date="2022" name="Cell">
        <title>Design, construction, and in vivo augmentation of a complex gut microbiome.</title>
        <authorList>
            <person name="Cheng A.G."/>
            <person name="Ho P.Y."/>
            <person name="Aranda-Diaz A."/>
            <person name="Jain S."/>
            <person name="Yu F.B."/>
            <person name="Meng X."/>
            <person name="Wang M."/>
            <person name="Iakiviak M."/>
            <person name="Nagashima K."/>
            <person name="Zhao A."/>
            <person name="Murugkar P."/>
            <person name="Patil A."/>
            <person name="Atabakhsh K."/>
            <person name="Weakley A."/>
            <person name="Yan J."/>
            <person name="Brumbaugh A.R."/>
            <person name="Higginbottom S."/>
            <person name="Dimas A."/>
            <person name="Shiver A.L."/>
            <person name="Deutschbauer A."/>
            <person name="Neff N."/>
            <person name="Sonnenburg J.L."/>
            <person name="Huang K.C."/>
            <person name="Fischbach M.A."/>
        </authorList>
    </citation>
    <scope>NUCLEOTIDE SEQUENCE</scope>
    <source>
        <strain evidence="7">DSM 19829</strain>
    </source>
</reference>
<dbReference type="SUPFAM" id="SSF53822">
    <property type="entry name" value="Periplasmic binding protein-like I"/>
    <property type="match status" value="1"/>
</dbReference>
<comment type="subcellular location">
    <subcellularLocation>
        <location evidence="1">Cell envelope</location>
    </subcellularLocation>
</comment>
<accession>A0ABY5VNC8</accession>
<evidence type="ECO:0000256" key="1">
    <source>
        <dbReference type="ARBA" id="ARBA00004196"/>
    </source>
</evidence>
<evidence type="ECO:0000256" key="5">
    <source>
        <dbReference type="SAM" id="SignalP"/>
    </source>
</evidence>
<evidence type="ECO:0000313" key="7">
    <source>
        <dbReference type="EMBL" id="UWP61220.1"/>
    </source>
</evidence>
<feature type="chain" id="PRO_5046997835" evidence="5">
    <location>
        <begin position="21"/>
        <end position="353"/>
    </location>
</feature>
<dbReference type="CDD" id="cd01536">
    <property type="entry name" value="PBP1_ABC_sugar_binding-like"/>
    <property type="match status" value="1"/>
</dbReference>
<dbReference type="Proteomes" id="UP001060164">
    <property type="component" value="Chromosome"/>
</dbReference>
<name>A0ABY5VNC8_9FIRM</name>
<dbReference type="PANTHER" id="PTHR46847:SF1">
    <property type="entry name" value="D-ALLOSE-BINDING PERIPLASMIC PROTEIN-RELATED"/>
    <property type="match status" value="1"/>
</dbReference>
<feature type="signal peptide" evidence="5">
    <location>
        <begin position="1"/>
        <end position="20"/>
    </location>
</feature>
<evidence type="ECO:0000256" key="2">
    <source>
        <dbReference type="ARBA" id="ARBA00007639"/>
    </source>
</evidence>
<dbReference type="PANTHER" id="PTHR46847">
    <property type="entry name" value="D-ALLOSE-BINDING PERIPLASMIC PROTEIN-RELATED"/>
    <property type="match status" value="1"/>
</dbReference>
<feature type="compositionally biased region" description="Low complexity" evidence="4">
    <location>
        <begin position="29"/>
        <end position="39"/>
    </location>
</feature>
<dbReference type="InterPro" id="IPR025997">
    <property type="entry name" value="SBP_2_dom"/>
</dbReference>
<keyword evidence="8" id="KW-1185">Reference proteome</keyword>
<dbReference type="PROSITE" id="PS51257">
    <property type="entry name" value="PROKAR_LIPOPROTEIN"/>
    <property type="match status" value="1"/>
</dbReference>
<dbReference type="Gene3D" id="3.40.50.2300">
    <property type="match status" value="2"/>
</dbReference>
<gene>
    <name evidence="7" type="ORF">NQ502_09425</name>
</gene>